<name>A0A343JCM8_9CLOT</name>
<evidence type="ECO:0000256" key="1">
    <source>
        <dbReference type="ARBA" id="ARBA00023015"/>
    </source>
</evidence>
<evidence type="ECO:0000256" key="2">
    <source>
        <dbReference type="ARBA" id="ARBA00023125"/>
    </source>
</evidence>
<dbReference type="PANTHER" id="PTHR30146:SF154">
    <property type="entry name" value="TRANSCRIPTION REGULATOR, MEMBER OF GALR FAMILY"/>
    <property type="match status" value="1"/>
</dbReference>
<keyword evidence="7" id="KW-1185">Reference proteome</keyword>
<evidence type="ECO:0000256" key="3">
    <source>
        <dbReference type="ARBA" id="ARBA00023163"/>
    </source>
</evidence>
<evidence type="ECO:0000259" key="4">
    <source>
        <dbReference type="PROSITE" id="PS50932"/>
    </source>
</evidence>
<dbReference type="Gene3D" id="1.10.260.40">
    <property type="entry name" value="lambda repressor-like DNA-binding domains"/>
    <property type="match status" value="1"/>
</dbReference>
<dbReference type="InterPro" id="IPR000843">
    <property type="entry name" value="HTH_LacI"/>
</dbReference>
<dbReference type="PROSITE" id="PS50932">
    <property type="entry name" value="HTH_LACI_2"/>
    <property type="match status" value="1"/>
</dbReference>
<dbReference type="AlphaFoldDB" id="A0A343JCM8"/>
<dbReference type="Pfam" id="PF00356">
    <property type="entry name" value="LacI"/>
    <property type="match status" value="1"/>
</dbReference>
<dbReference type="GO" id="GO:0003700">
    <property type="term" value="F:DNA-binding transcription factor activity"/>
    <property type="evidence" value="ECO:0007669"/>
    <property type="project" value="TreeGrafter"/>
</dbReference>
<protein>
    <submittedName>
        <fullName evidence="6">LacI family transcriptional regulator</fullName>
    </submittedName>
</protein>
<dbReference type="PANTHER" id="PTHR30146">
    <property type="entry name" value="LACI-RELATED TRANSCRIPTIONAL REPRESSOR"/>
    <property type="match status" value="1"/>
</dbReference>
<dbReference type="PROSITE" id="PS50943">
    <property type="entry name" value="HTH_CROC1"/>
    <property type="match status" value="1"/>
</dbReference>
<dbReference type="InterPro" id="IPR001387">
    <property type="entry name" value="Cro/C1-type_HTH"/>
</dbReference>
<dbReference type="InterPro" id="IPR028082">
    <property type="entry name" value="Peripla_BP_I"/>
</dbReference>
<sequence length="326" mass="36415">MKVTIQDIANMVGVSKSTVSRYLNGGYVSDDNKKKIEEAIEKTGFKSNFFAKRLKAKKSGLIGIIIPRIDSFTSGKILKSINKRLEENGYQGIILTSELSKEKEIEHMKKLYQQGVDGIIILAVDITKEHIELSRKLSIPILFTGQKSNLVNYIKIDDYEAGRVLGEYIRDNGHRNIVYLGVTEEDKAVGVERKAGFYDAFKGIDSNINFVKTGFSFNEAYKASKEVMKYNPTVVIGATDNIVLGFIRYAYENGYNIPDEISVAGFGGYDVGLAVHPTITTVEINYEALGEKTSDLILSYINGEEIDIDRKVPLKLIKRQSVKSLL</sequence>
<feature type="domain" description="HTH lacI-type" evidence="4">
    <location>
        <begin position="3"/>
        <end position="56"/>
    </location>
</feature>
<keyword evidence="1" id="KW-0805">Transcription regulation</keyword>
<dbReference type="Pfam" id="PF00532">
    <property type="entry name" value="Peripla_BP_1"/>
    <property type="match status" value="1"/>
</dbReference>
<dbReference type="SUPFAM" id="SSF47413">
    <property type="entry name" value="lambda repressor-like DNA-binding domains"/>
    <property type="match status" value="1"/>
</dbReference>
<dbReference type="PROSITE" id="PS00356">
    <property type="entry name" value="HTH_LACI_1"/>
    <property type="match status" value="1"/>
</dbReference>
<dbReference type="InterPro" id="IPR010982">
    <property type="entry name" value="Lambda_DNA-bd_dom_sf"/>
</dbReference>
<dbReference type="Proteomes" id="UP000264883">
    <property type="component" value="Chromosome"/>
</dbReference>
<reference evidence="6 7" key="1">
    <citation type="submission" date="2016-08" db="EMBL/GenBank/DDBJ databases">
        <title>Complete Genome Sequence Of The Indigo Reducing Clostridium isatidis DSM15098.</title>
        <authorList>
            <person name="Little G.T."/>
            <person name="Minton N.P."/>
        </authorList>
    </citation>
    <scope>NUCLEOTIDE SEQUENCE [LARGE SCALE GENOMIC DNA]</scope>
    <source>
        <strain evidence="6 7">DSM 15098</strain>
    </source>
</reference>
<dbReference type="KEGG" id="cia:BEN51_07250"/>
<dbReference type="CDD" id="cd01392">
    <property type="entry name" value="HTH_LacI"/>
    <property type="match status" value="1"/>
</dbReference>
<dbReference type="GO" id="GO:0000976">
    <property type="term" value="F:transcription cis-regulatory region binding"/>
    <property type="evidence" value="ECO:0007669"/>
    <property type="project" value="TreeGrafter"/>
</dbReference>
<dbReference type="Gene3D" id="3.40.50.2300">
    <property type="match status" value="2"/>
</dbReference>
<dbReference type="SUPFAM" id="SSF53822">
    <property type="entry name" value="Periplasmic binding protein-like I"/>
    <property type="match status" value="1"/>
</dbReference>
<organism evidence="6 7">
    <name type="scientific">Clostridium isatidis</name>
    <dbReference type="NCBI Taxonomy" id="182773"/>
    <lineage>
        <taxon>Bacteria</taxon>
        <taxon>Bacillati</taxon>
        <taxon>Bacillota</taxon>
        <taxon>Clostridia</taxon>
        <taxon>Eubacteriales</taxon>
        <taxon>Clostridiaceae</taxon>
        <taxon>Clostridium</taxon>
    </lineage>
</organism>
<dbReference type="InterPro" id="IPR001761">
    <property type="entry name" value="Peripla_BP/Lac1_sug-bd_dom"/>
</dbReference>
<dbReference type="CDD" id="cd01542">
    <property type="entry name" value="PBP1_TreR-like"/>
    <property type="match status" value="1"/>
</dbReference>
<dbReference type="OrthoDB" id="3180992at2"/>
<dbReference type="SMART" id="SM00354">
    <property type="entry name" value="HTH_LACI"/>
    <property type="match status" value="1"/>
</dbReference>
<dbReference type="EMBL" id="CP016786">
    <property type="protein sequence ID" value="ASW43286.1"/>
    <property type="molecule type" value="Genomic_DNA"/>
</dbReference>
<accession>A0A343JCM8</accession>
<keyword evidence="3" id="KW-0804">Transcription</keyword>
<evidence type="ECO:0000313" key="6">
    <source>
        <dbReference type="EMBL" id="ASW43286.1"/>
    </source>
</evidence>
<keyword evidence="2" id="KW-0238">DNA-binding</keyword>
<evidence type="ECO:0000259" key="5">
    <source>
        <dbReference type="PROSITE" id="PS50943"/>
    </source>
</evidence>
<proteinExistence type="predicted"/>
<evidence type="ECO:0000313" key="7">
    <source>
        <dbReference type="Proteomes" id="UP000264883"/>
    </source>
</evidence>
<dbReference type="RefSeq" id="WP_119865421.1">
    <property type="nucleotide sequence ID" value="NZ_CP016786.1"/>
</dbReference>
<gene>
    <name evidence="6" type="ORF">BEN51_07250</name>
</gene>
<feature type="domain" description="HTH cro/C1-type" evidence="5">
    <location>
        <begin position="2"/>
        <end position="50"/>
    </location>
</feature>